<dbReference type="PANTHER" id="PTHR11599">
    <property type="entry name" value="PROTEASOME SUBUNIT ALPHA/BETA"/>
    <property type="match status" value="1"/>
</dbReference>
<evidence type="ECO:0008006" key="6">
    <source>
        <dbReference type="Google" id="ProtNLM"/>
    </source>
</evidence>
<dbReference type="InterPro" id="IPR023332">
    <property type="entry name" value="Proteasome_alpha-type"/>
</dbReference>
<evidence type="ECO:0000256" key="1">
    <source>
        <dbReference type="ARBA" id="ARBA00022942"/>
    </source>
</evidence>
<comment type="caution">
    <text evidence="4">The sequence shown here is derived from an EMBL/GenBank/DDBJ whole genome shotgun (WGS) entry which is preliminary data.</text>
</comment>
<dbReference type="EMBL" id="BACD03000025">
    <property type="protein sequence ID" value="GAO49750.1"/>
    <property type="molecule type" value="Genomic_DNA"/>
</dbReference>
<feature type="region of interest" description="Disordered" evidence="3">
    <location>
        <begin position="1"/>
        <end position="79"/>
    </location>
</feature>
<reference evidence="4 5" key="1">
    <citation type="journal article" date="2011" name="J. Gen. Appl. Microbiol.">
        <title>Draft genome sequencing of the enigmatic yeast Saitoella complicata.</title>
        <authorList>
            <person name="Nishida H."/>
            <person name="Hamamoto M."/>
            <person name="Sugiyama J."/>
        </authorList>
    </citation>
    <scope>NUCLEOTIDE SEQUENCE [LARGE SCALE GENOMIC DNA]</scope>
    <source>
        <strain evidence="4 5">NRRL Y-17804</strain>
    </source>
</reference>
<dbReference type="InterPro" id="IPR050115">
    <property type="entry name" value="Proteasome_alpha"/>
</dbReference>
<organism evidence="4 5">
    <name type="scientific">Saitoella complicata (strain BCRC 22490 / CBS 7301 / JCM 7358 / NBRC 10748 / NRRL Y-17804)</name>
    <dbReference type="NCBI Taxonomy" id="698492"/>
    <lineage>
        <taxon>Eukaryota</taxon>
        <taxon>Fungi</taxon>
        <taxon>Dikarya</taxon>
        <taxon>Ascomycota</taxon>
        <taxon>Taphrinomycotina</taxon>
        <taxon>Taphrinomycotina incertae sedis</taxon>
        <taxon>Saitoella</taxon>
    </lineage>
</organism>
<dbReference type="Proteomes" id="UP000033140">
    <property type="component" value="Unassembled WGS sequence"/>
</dbReference>
<evidence type="ECO:0000256" key="2">
    <source>
        <dbReference type="PROSITE-ProRule" id="PRU00808"/>
    </source>
</evidence>
<dbReference type="STRING" id="698492.A0A0E9NK22"/>
<dbReference type="SUPFAM" id="SSF56235">
    <property type="entry name" value="N-terminal nucleophile aminohydrolases (Ntn hydrolases)"/>
    <property type="match status" value="1"/>
</dbReference>
<gene>
    <name evidence="4" type="ORF">G7K_3892-t1</name>
</gene>
<evidence type="ECO:0000256" key="3">
    <source>
        <dbReference type="SAM" id="MobiDB-lite"/>
    </source>
</evidence>
<dbReference type="Pfam" id="PF00227">
    <property type="entry name" value="Proteasome"/>
    <property type="match status" value="1"/>
</dbReference>
<keyword evidence="1 2" id="KW-0647">Proteasome</keyword>
<keyword evidence="5" id="KW-1185">Reference proteome</keyword>
<accession>A0A0E9NK22</accession>
<evidence type="ECO:0000313" key="4">
    <source>
        <dbReference type="EMBL" id="GAO49750.1"/>
    </source>
</evidence>
<reference evidence="4 5" key="3">
    <citation type="journal article" date="2015" name="Genome Announc.">
        <title>Draft Genome Sequence of the Archiascomycetous Yeast Saitoella complicata.</title>
        <authorList>
            <person name="Yamauchi K."/>
            <person name="Kondo S."/>
            <person name="Hamamoto M."/>
            <person name="Takahashi Y."/>
            <person name="Ogura Y."/>
            <person name="Hayashi T."/>
            <person name="Nishida H."/>
        </authorList>
    </citation>
    <scope>NUCLEOTIDE SEQUENCE [LARGE SCALE GENOMIC DNA]</scope>
    <source>
        <strain evidence="4 5">NRRL Y-17804</strain>
    </source>
</reference>
<reference evidence="4 5" key="2">
    <citation type="journal article" date="2014" name="J. Gen. Appl. Microbiol.">
        <title>The early diverging ascomycetous budding yeast Saitoella complicata has three histone deacetylases belonging to the Clr6, Hos2, and Rpd3 lineages.</title>
        <authorList>
            <person name="Nishida H."/>
            <person name="Matsumoto T."/>
            <person name="Kondo S."/>
            <person name="Hamamoto M."/>
            <person name="Yoshikawa H."/>
        </authorList>
    </citation>
    <scope>NUCLEOTIDE SEQUENCE [LARGE SCALE GENOMIC DNA]</scope>
    <source>
        <strain evidence="4 5">NRRL Y-17804</strain>
    </source>
</reference>
<sequence>MRRPVHPQLRPIQLRNRNEAHSIPIRTSTGHNHPPCLAPNQATTATSPSSLPKAASTKSNTPSKQSPMPPSMPSKKVPDKLFDADSMSWIFEVSGGVGAVVTGMMPDAKASINRARSEAAEFRYKYGYDMPVDALSKRIANLAQVSTQRASMRPLGISSIYVGVDEEYGPQVFKVDPAGYYTGYKAVAQGPKMTEATNWLEKRYKRSTAPGANGDDKWCETLEETVEMGIMCLSSVLSVDFKATEIEIGVVEGKGGKFRRLSVEEIDERLQSIADRD</sequence>
<evidence type="ECO:0000313" key="5">
    <source>
        <dbReference type="Proteomes" id="UP000033140"/>
    </source>
</evidence>
<dbReference type="Gene3D" id="3.60.20.10">
    <property type="entry name" value="Glutamine Phosphoribosylpyrophosphate, subunit 1, domain 1"/>
    <property type="match status" value="1"/>
</dbReference>
<name>A0A0E9NK22_SAICN</name>
<dbReference type="OMA" id="YGYDMPV"/>
<protein>
    <recommendedName>
        <fullName evidence="6">Proteasome alpha-type subunits domain-containing protein</fullName>
    </recommendedName>
</protein>
<proteinExistence type="inferred from homology"/>
<dbReference type="GO" id="GO:0051603">
    <property type="term" value="P:proteolysis involved in protein catabolic process"/>
    <property type="evidence" value="ECO:0007669"/>
    <property type="project" value="InterPro"/>
</dbReference>
<dbReference type="InterPro" id="IPR029055">
    <property type="entry name" value="Ntn_hydrolases_N"/>
</dbReference>
<feature type="compositionally biased region" description="Polar residues" evidence="3">
    <location>
        <begin position="40"/>
        <end position="61"/>
    </location>
</feature>
<dbReference type="InterPro" id="IPR001353">
    <property type="entry name" value="Proteasome_sua/b"/>
</dbReference>
<dbReference type="AlphaFoldDB" id="A0A0E9NK22"/>
<dbReference type="PROSITE" id="PS51475">
    <property type="entry name" value="PROTEASOME_ALPHA_2"/>
    <property type="match status" value="1"/>
</dbReference>
<comment type="similarity">
    <text evidence="2">Belongs to the peptidase T1A family.</text>
</comment>
<dbReference type="GO" id="GO:0019773">
    <property type="term" value="C:proteasome core complex, alpha-subunit complex"/>
    <property type="evidence" value="ECO:0007669"/>
    <property type="project" value="UniProtKB-UniRule"/>
</dbReference>